<keyword evidence="4" id="KW-1185">Reference proteome</keyword>
<dbReference type="Pfam" id="PF13581">
    <property type="entry name" value="HATPase_c_2"/>
    <property type="match status" value="1"/>
</dbReference>
<dbReference type="RefSeq" id="WP_133868074.1">
    <property type="nucleotide sequence ID" value="NZ_SOAU01000001.1"/>
</dbReference>
<dbReference type="Gene3D" id="3.30.565.10">
    <property type="entry name" value="Histidine kinase-like ATPase, C-terminal domain"/>
    <property type="match status" value="1"/>
</dbReference>
<dbReference type="Proteomes" id="UP000294558">
    <property type="component" value="Unassembled WGS sequence"/>
</dbReference>
<dbReference type="AlphaFoldDB" id="A0A4R7HZE8"/>
<dbReference type="InterPro" id="IPR003594">
    <property type="entry name" value="HATPase_dom"/>
</dbReference>
<keyword evidence="1" id="KW-0723">Serine/threonine-protein kinase</keyword>
<evidence type="ECO:0000256" key="1">
    <source>
        <dbReference type="ARBA" id="ARBA00022527"/>
    </source>
</evidence>
<protein>
    <submittedName>
        <fullName evidence="3">Anti-sigma regulatory factor (Ser/Thr protein kinase)</fullName>
    </submittedName>
</protein>
<organism evidence="3 4">
    <name type="scientific">Ilumatobacter fluminis</name>
    <dbReference type="NCBI Taxonomy" id="467091"/>
    <lineage>
        <taxon>Bacteria</taxon>
        <taxon>Bacillati</taxon>
        <taxon>Actinomycetota</taxon>
        <taxon>Acidimicrobiia</taxon>
        <taxon>Acidimicrobiales</taxon>
        <taxon>Ilumatobacteraceae</taxon>
        <taxon>Ilumatobacter</taxon>
    </lineage>
</organism>
<sequence>MRLSAEPNSAMMGAASLSTGYGTAASSGAPVEISARSVAGLRSMRHELERTMTSARWLRSEIADAQLVLAELATNAFTHDGAPEFSAVVTCSNRQLEITTFHRGRVLPPSPPVPPADDGTPGGRGLIIVDQIVSERLVSNRAGTTSTYVRLTR</sequence>
<evidence type="ECO:0000259" key="2">
    <source>
        <dbReference type="Pfam" id="PF13581"/>
    </source>
</evidence>
<dbReference type="OrthoDB" id="4088450at2"/>
<proteinExistence type="predicted"/>
<reference evidence="3 4" key="1">
    <citation type="submission" date="2019-03" db="EMBL/GenBank/DDBJ databases">
        <title>Sequencing the genomes of 1000 actinobacteria strains.</title>
        <authorList>
            <person name="Klenk H.-P."/>
        </authorList>
    </citation>
    <scope>NUCLEOTIDE SEQUENCE [LARGE SCALE GENOMIC DNA]</scope>
    <source>
        <strain evidence="3 4">DSM 18936</strain>
    </source>
</reference>
<dbReference type="GO" id="GO:0004674">
    <property type="term" value="F:protein serine/threonine kinase activity"/>
    <property type="evidence" value="ECO:0007669"/>
    <property type="project" value="UniProtKB-KW"/>
</dbReference>
<evidence type="ECO:0000313" key="4">
    <source>
        <dbReference type="Proteomes" id="UP000294558"/>
    </source>
</evidence>
<feature type="domain" description="Histidine kinase/HSP90-like ATPase" evidence="2">
    <location>
        <begin position="39"/>
        <end position="151"/>
    </location>
</feature>
<dbReference type="PANTHER" id="PTHR35526">
    <property type="entry name" value="ANTI-SIGMA-F FACTOR RSBW-RELATED"/>
    <property type="match status" value="1"/>
</dbReference>
<dbReference type="PANTHER" id="PTHR35526:SF3">
    <property type="entry name" value="ANTI-SIGMA-F FACTOR RSBW"/>
    <property type="match status" value="1"/>
</dbReference>
<dbReference type="EMBL" id="SOAU01000001">
    <property type="protein sequence ID" value="TDT15636.1"/>
    <property type="molecule type" value="Genomic_DNA"/>
</dbReference>
<keyword evidence="1" id="KW-0808">Transferase</keyword>
<comment type="caution">
    <text evidence="3">The sequence shown here is derived from an EMBL/GenBank/DDBJ whole genome shotgun (WGS) entry which is preliminary data.</text>
</comment>
<dbReference type="InterPro" id="IPR036890">
    <property type="entry name" value="HATPase_C_sf"/>
</dbReference>
<evidence type="ECO:0000313" key="3">
    <source>
        <dbReference type="EMBL" id="TDT15636.1"/>
    </source>
</evidence>
<dbReference type="InterPro" id="IPR050267">
    <property type="entry name" value="Anti-sigma-factor_SerPK"/>
</dbReference>
<keyword evidence="1" id="KW-0418">Kinase</keyword>
<gene>
    <name evidence="3" type="ORF">BDK89_1211</name>
</gene>
<name>A0A4R7HZE8_9ACTN</name>
<accession>A0A4R7HZE8</accession>